<dbReference type="AlphaFoldDB" id="A0A5C6ESS5"/>
<dbReference type="CDD" id="cd00198">
    <property type="entry name" value="vWFA"/>
    <property type="match status" value="1"/>
</dbReference>
<reference evidence="3 4" key="1">
    <citation type="submission" date="2019-02" db="EMBL/GenBank/DDBJ databases">
        <title>Deep-cultivation of Planctomycetes and their phenomic and genomic characterization uncovers novel biology.</title>
        <authorList>
            <person name="Wiegand S."/>
            <person name="Jogler M."/>
            <person name="Boedeker C."/>
            <person name="Pinto D."/>
            <person name="Vollmers J."/>
            <person name="Rivas-Marin E."/>
            <person name="Kohn T."/>
            <person name="Peeters S.H."/>
            <person name="Heuer A."/>
            <person name="Rast P."/>
            <person name="Oberbeckmann S."/>
            <person name="Bunk B."/>
            <person name="Jeske O."/>
            <person name="Meyerdierks A."/>
            <person name="Storesund J.E."/>
            <person name="Kallscheuer N."/>
            <person name="Luecker S."/>
            <person name="Lage O.M."/>
            <person name="Pohl T."/>
            <person name="Merkel B.J."/>
            <person name="Hornburger P."/>
            <person name="Mueller R.-W."/>
            <person name="Bruemmer F."/>
            <person name="Labrenz M."/>
            <person name="Spormann A.M."/>
            <person name="Op Den Camp H."/>
            <person name="Overmann J."/>
            <person name="Amann R."/>
            <person name="Jetten M.S.M."/>
            <person name="Mascher T."/>
            <person name="Medema M.H."/>
            <person name="Devos D.P."/>
            <person name="Kaster A.-K."/>
            <person name="Ovreas L."/>
            <person name="Rohde M."/>
            <person name="Galperin M.Y."/>
            <person name="Jogler C."/>
        </authorList>
    </citation>
    <scope>NUCLEOTIDE SEQUENCE [LARGE SCALE GENOMIC DNA]</scope>
    <source>
        <strain evidence="3 4">Poly51</strain>
    </source>
</reference>
<organism evidence="3 4">
    <name type="scientific">Rubripirellula tenax</name>
    <dbReference type="NCBI Taxonomy" id="2528015"/>
    <lineage>
        <taxon>Bacteria</taxon>
        <taxon>Pseudomonadati</taxon>
        <taxon>Planctomycetota</taxon>
        <taxon>Planctomycetia</taxon>
        <taxon>Pirellulales</taxon>
        <taxon>Pirellulaceae</taxon>
        <taxon>Rubripirellula</taxon>
    </lineage>
</organism>
<sequence>MTPFNFKNSPQRNGTAAVLVVVTFSVFLIMAAFSIDVAYMQLSRLELRTSADAAAKAGAEALSREGSVDDARTAAKQLASMNLVGGAPLTLQDSDIFFGRSARQSDGSWAFTQGAMPYSGVRVHATQPVSLFFGAITGKENFSTNMHSTACATENEICLVVDRSHSMCFDLTGTDFSYPPAIPTGPDDPIIFPPDPSASRWGYLAEAVDAFVEIVEQRNAAQRIGLVTFGSNITLSTYEGNLTGRTFPATALDVPLGSDFAAVLTAIQNRTNDVMLGGTNLSSGMQMGIDMLVGPTSQSHATKTMVVMTDGKWNTGINPATLAKAANQEGIIVHTITFLDTADQSDMVKVAKFGSGEHYHASDGPSLIAAFEDLAFNLPVTLTD</sequence>
<dbReference type="RefSeq" id="WP_146459242.1">
    <property type="nucleotide sequence ID" value="NZ_SJPW01000005.1"/>
</dbReference>
<keyword evidence="1" id="KW-0812">Transmembrane</keyword>
<dbReference type="Pfam" id="PF00092">
    <property type="entry name" value="VWA"/>
    <property type="match status" value="1"/>
</dbReference>
<keyword evidence="1" id="KW-1133">Transmembrane helix</keyword>
<dbReference type="OrthoDB" id="242905at2"/>
<dbReference type="InterPro" id="IPR002035">
    <property type="entry name" value="VWF_A"/>
</dbReference>
<comment type="caution">
    <text evidence="3">The sequence shown here is derived from an EMBL/GenBank/DDBJ whole genome shotgun (WGS) entry which is preliminary data.</text>
</comment>
<dbReference type="InterPro" id="IPR036465">
    <property type="entry name" value="vWFA_dom_sf"/>
</dbReference>
<dbReference type="Proteomes" id="UP000318288">
    <property type="component" value="Unassembled WGS sequence"/>
</dbReference>
<dbReference type="EMBL" id="SJPW01000005">
    <property type="protein sequence ID" value="TWU50509.1"/>
    <property type="molecule type" value="Genomic_DNA"/>
</dbReference>
<keyword evidence="4" id="KW-1185">Reference proteome</keyword>
<evidence type="ECO:0000259" key="2">
    <source>
        <dbReference type="PROSITE" id="PS50234"/>
    </source>
</evidence>
<feature type="transmembrane region" description="Helical" evidence="1">
    <location>
        <begin position="16"/>
        <end position="39"/>
    </location>
</feature>
<protein>
    <submittedName>
        <fullName evidence="3">von Willebrand factor type A domain protein</fullName>
    </submittedName>
</protein>
<dbReference type="PROSITE" id="PS50234">
    <property type="entry name" value="VWFA"/>
    <property type="match status" value="1"/>
</dbReference>
<dbReference type="SMART" id="SM00327">
    <property type="entry name" value="VWA"/>
    <property type="match status" value="1"/>
</dbReference>
<proteinExistence type="predicted"/>
<name>A0A5C6ESS5_9BACT</name>
<dbReference type="SUPFAM" id="SSF53300">
    <property type="entry name" value="vWA-like"/>
    <property type="match status" value="1"/>
</dbReference>
<keyword evidence="1" id="KW-0472">Membrane</keyword>
<accession>A0A5C6ESS5</accession>
<evidence type="ECO:0000313" key="4">
    <source>
        <dbReference type="Proteomes" id="UP000318288"/>
    </source>
</evidence>
<gene>
    <name evidence="3" type="ORF">Poly51_37990</name>
</gene>
<evidence type="ECO:0000256" key="1">
    <source>
        <dbReference type="SAM" id="Phobius"/>
    </source>
</evidence>
<dbReference type="InterPro" id="IPR018705">
    <property type="entry name" value="DUF2134_membrane"/>
</dbReference>
<evidence type="ECO:0000313" key="3">
    <source>
        <dbReference type="EMBL" id="TWU50509.1"/>
    </source>
</evidence>
<dbReference type="Gene3D" id="3.40.50.410">
    <property type="entry name" value="von Willebrand factor, type A domain"/>
    <property type="match status" value="1"/>
</dbReference>
<dbReference type="Pfam" id="PF09977">
    <property type="entry name" value="Tad_C"/>
    <property type="match status" value="1"/>
</dbReference>
<feature type="domain" description="VWFA" evidence="2">
    <location>
        <begin position="156"/>
        <end position="374"/>
    </location>
</feature>